<dbReference type="EMBL" id="UXAT02000008">
    <property type="protein sequence ID" value="VUX45886.1"/>
    <property type="molecule type" value="Genomic_DNA"/>
</dbReference>
<dbReference type="AlphaFoldDB" id="A0A564WBN5"/>
<name>A0A564WBN5_9PROT</name>
<sequence length="39" mass="4619">MKFTSLRLAHSHNTLVFRQHSISKYIELILLDYSNSFAH</sequence>
<proteinExistence type="predicted"/>
<evidence type="ECO:0000313" key="2">
    <source>
        <dbReference type="Proteomes" id="UP000326641"/>
    </source>
</evidence>
<gene>
    <name evidence="1" type="ORF">DF3PA_160072</name>
</gene>
<evidence type="ECO:0000313" key="1">
    <source>
        <dbReference type="EMBL" id="VUX45886.1"/>
    </source>
</evidence>
<reference evidence="1" key="1">
    <citation type="submission" date="2018-11" db="EMBL/GenBank/DDBJ databases">
        <authorList>
            <person name="Onetto C."/>
        </authorList>
    </citation>
    <scope>NUCLEOTIDE SEQUENCE [LARGE SCALE GENOMIC DNA]</scope>
</reference>
<protein>
    <submittedName>
        <fullName evidence="1">Uncharacterized protein</fullName>
    </submittedName>
</protein>
<accession>A0A564WBN5</accession>
<organism evidence="1 2">
    <name type="scientific">Candidatus Defluviicoccus seviourii</name>
    <dbReference type="NCBI Taxonomy" id="2565273"/>
    <lineage>
        <taxon>Bacteria</taxon>
        <taxon>Pseudomonadati</taxon>
        <taxon>Pseudomonadota</taxon>
        <taxon>Alphaproteobacteria</taxon>
        <taxon>Rhodospirillales</taxon>
        <taxon>Rhodospirillaceae</taxon>
        <taxon>Defluviicoccus</taxon>
    </lineage>
</organism>
<dbReference type="Proteomes" id="UP000326641">
    <property type="component" value="Unassembled WGS sequence"/>
</dbReference>
<comment type="caution">
    <text evidence="1">The sequence shown here is derived from an EMBL/GenBank/DDBJ whole genome shotgun (WGS) entry which is preliminary data.</text>
</comment>
<keyword evidence="2" id="KW-1185">Reference proteome</keyword>